<gene>
    <name evidence="1" type="ORF">J1M35_19590</name>
</gene>
<dbReference type="KEGG" id="otd:J1M35_19590"/>
<name>A0A975CKL6_9BURK</name>
<accession>A0A975CKL6</accession>
<dbReference type="EMBL" id="CP071796">
    <property type="protein sequence ID" value="QTD45193.1"/>
    <property type="molecule type" value="Genomic_DNA"/>
</dbReference>
<dbReference type="AlphaFoldDB" id="A0A975CKL6"/>
<organism evidence="1 2">
    <name type="scientific">Ottowia testudinis</name>
    <dbReference type="NCBI Taxonomy" id="2816950"/>
    <lineage>
        <taxon>Bacteria</taxon>
        <taxon>Pseudomonadati</taxon>
        <taxon>Pseudomonadota</taxon>
        <taxon>Betaproteobacteria</taxon>
        <taxon>Burkholderiales</taxon>
        <taxon>Comamonadaceae</taxon>
        <taxon>Ottowia</taxon>
    </lineage>
</organism>
<evidence type="ECO:0000313" key="2">
    <source>
        <dbReference type="Proteomes" id="UP000663903"/>
    </source>
</evidence>
<keyword evidence="2" id="KW-1185">Reference proteome</keyword>
<protein>
    <submittedName>
        <fullName evidence="1">DUF2170 family protein</fullName>
    </submittedName>
</protein>
<dbReference type="Proteomes" id="UP000663903">
    <property type="component" value="Chromosome"/>
</dbReference>
<reference evidence="1" key="1">
    <citation type="submission" date="2021-03" db="EMBL/GenBank/DDBJ databases">
        <title>Ottowia sp. 27C isolated from the cloaca of a Giant Asian pond turtle (Heosemys grandis).</title>
        <authorList>
            <person name="Spergser J."/>
            <person name="Busse H.-J."/>
        </authorList>
    </citation>
    <scope>NUCLEOTIDE SEQUENCE</scope>
    <source>
        <strain evidence="1">27C</strain>
    </source>
</reference>
<evidence type="ECO:0000313" key="1">
    <source>
        <dbReference type="EMBL" id="QTD45193.1"/>
    </source>
</evidence>
<sequence length="139" mass="15052">MPATLLQQLRQLDTLTAALMGGAQVQLQPITGDVPVLQVSIEGRDELPIFVTCSDTQIICLCYLWTEADVRPERHVELLEAMLDLNPSVPLSSFGRIGGRYVLTGALARGARPEDVAHEVAVLSDNALDALDALAEFLK</sequence>
<dbReference type="Pfam" id="PF09938">
    <property type="entry name" value="DUF2170"/>
    <property type="match status" value="1"/>
</dbReference>
<dbReference type="RefSeq" id="WP_208008945.1">
    <property type="nucleotide sequence ID" value="NZ_CP071796.1"/>
</dbReference>
<proteinExistence type="predicted"/>
<dbReference type="InterPro" id="IPR019231">
    <property type="entry name" value="DUF2170"/>
</dbReference>